<dbReference type="SUPFAM" id="SSF69754">
    <property type="entry name" value="Ribosome binding protein Y (YfiA homologue)"/>
    <property type="match status" value="1"/>
</dbReference>
<accession>A0ABT9GZM5</accession>
<dbReference type="InterPro" id="IPR036567">
    <property type="entry name" value="RHF-like"/>
</dbReference>
<gene>
    <name evidence="2" type="ORF">Q3O60_10005</name>
</gene>
<dbReference type="RefSeq" id="WP_305893784.1">
    <property type="nucleotide sequence ID" value="NZ_JAUZVZ010000012.1"/>
</dbReference>
<dbReference type="EMBL" id="JAUZVZ010000012">
    <property type="protein sequence ID" value="MDP4536521.1"/>
    <property type="molecule type" value="Genomic_DNA"/>
</dbReference>
<dbReference type="Gene3D" id="3.30.160.100">
    <property type="entry name" value="Ribosome hibernation promotion factor-like"/>
    <property type="match status" value="1"/>
</dbReference>
<keyword evidence="3" id="KW-1185">Reference proteome</keyword>
<organism evidence="2 3">
    <name type="scientific">Alkalimonas collagenimarina</name>
    <dbReference type="NCBI Taxonomy" id="400390"/>
    <lineage>
        <taxon>Bacteria</taxon>
        <taxon>Pseudomonadati</taxon>
        <taxon>Pseudomonadota</taxon>
        <taxon>Gammaproteobacteria</taxon>
        <taxon>Alkalimonas</taxon>
    </lineage>
</organism>
<dbReference type="Pfam" id="PF02482">
    <property type="entry name" value="Ribosomal_S30AE"/>
    <property type="match status" value="1"/>
</dbReference>
<feature type="compositionally biased region" description="Low complexity" evidence="1">
    <location>
        <begin position="115"/>
        <end position="130"/>
    </location>
</feature>
<comment type="caution">
    <text evidence="2">The sequence shown here is derived from an EMBL/GenBank/DDBJ whole genome shotgun (WGS) entry which is preliminary data.</text>
</comment>
<protein>
    <submittedName>
        <fullName evidence="2">HPF/RaiA family ribosome-associated protein</fullName>
    </submittedName>
</protein>
<evidence type="ECO:0000256" key="1">
    <source>
        <dbReference type="SAM" id="MobiDB-lite"/>
    </source>
</evidence>
<sequence>MQIQVNSDRNIQADERLAEFVSDTLKNKLHRFADHITRIEVHLSDENSHSKHDGNDKRCLLEARFEGLDPVTVSEHAADVGPAVTGAADKLQRKLSSVIGKLRDKQTRSASPVFASPEQVAAESAEAAQE</sequence>
<name>A0ABT9GZM5_9GAMM</name>
<feature type="region of interest" description="Disordered" evidence="1">
    <location>
        <begin position="103"/>
        <end position="130"/>
    </location>
</feature>
<evidence type="ECO:0000313" key="2">
    <source>
        <dbReference type="EMBL" id="MDP4536521.1"/>
    </source>
</evidence>
<dbReference type="InterPro" id="IPR003489">
    <property type="entry name" value="RHF/RaiA"/>
</dbReference>
<evidence type="ECO:0000313" key="3">
    <source>
        <dbReference type="Proteomes" id="UP001231616"/>
    </source>
</evidence>
<proteinExistence type="predicted"/>
<reference evidence="2 3" key="1">
    <citation type="submission" date="2023-08" db="EMBL/GenBank/DDBJ databases">
        <authorList>
            <person name="Joshi A."/>
            <person name="Thite S."/>
        </authorList>
    </citation>
    <scope>NUCLEOTIDE SEQUENCE [LARGE SCALE GENOMIC DNA]</scope>
    <source>
        <strain evidence="2 3">AC40</strain>
    </source>
</reference>
<dbReference type="Proteomes" id="UP001231616">
    <property type="component" value="Unassembled WGS sequence"/>
</dbReference>